<keyword evidence="2" id="KW-1185">Reference proteome</keyword>
<gene>
    <name evidence="1" type="ORF">TresaDRAFT_0994</name>
</gene>
<comment type="caution">
    <text evidence="1">The sequence shown here is derived from an EMBL/GenBank/DDBJ whole genome shotgun (WGS) entry which is preliminary data.</text>
</comment>
<dbReference type="eggNOG" id="COG2819">
    <property type="taxonomic scope" value="Bacteria"/>
</dbReference>
<dbReference type="PANTHER" id="PTHR48098:SF6">
    <property type="entry name" value="FERRI-BACILLIBACTIN ESTERASE BESA"/>
    <property type="match status" value="1"/>
</dbReference>
<dbReference type="STRING" id="907348.TresaDRAFT_0994"/>
<dbReference type="InterPro" id="IPR029058">
    <property type="entry name" value="AB_hydrolase_fold"/>
</dbReference>
<dbReference type="InterPro" id="IPR050583">
    <property type="entry name" value="Mycobacterial_A85_antigen"/>
</dbReference>
<proteinExistence type="predicted"/>
<reference evidence="1 2" key="1">
    <citation type="submission" date="2011-09" db="EMBL/GenBank/DDBJ databases">
        <title>The draft genome of Treponema saccharophilum DSM 2985.</title>
        <authorList>
            <consortium name="US DOE Joint Genome Institute (JGI-PGF)"/>
            <person name="Lucas S."/>
            <person name="Copeland A."/>
            <person name="Lapidus A."/>
            <person name="Glavina del Rio T."/>
            <person name="Dalin E."/>
            <person name="Tice H."/>
            <person name="Bruce D."/>
            <person name="Goodwin L."/>
            <person name="Pitluck S."/>
            <person name="Peters L."/>
            <person name="Kyrpides N."/>
            <person name="Mavromatis K."/>
            <person name="Ivanova N."/>
            <person name="Markowitz V."/>
            <person name="Cheng J.-F."/>
            <person name="Hugenholtz P."/>
            <person name="Woyke T."/>
            <person name="Wu D."/>
            <person name="Gronow S."/>
            <person name="Wellnitz S."/>
            <person name="Brambilla E."/>
            <person name="Klenk H.-P."/>
            <person name="Eisen J.A."/>
        </authorList>
    </citation>
    <scope>NUCLEOTIDE SEQUENCE [LARGE SCALE GENOMIC DNA]</scope>
    <source>
        <strain evidence="1 2">DSM 2985</strain>
    </source>
</reference>
<dbReference type="InterPro" id="IPR000801">
    <property type="entry name" value="Esterase-like"/>
</dbReference>
<dbReference type="OrthoDB" id="9784036at2"/>
<dbReference type="Gene3D" id="3.40.50.1820">
    <property type="entry name" value="alpha/beta hydrolase"/>
    <property type="match status" value="1"/>
</dbReference>
<name>H7EKY0_9SPIR</name>
<dbReference type="SUPFAM" id="SSF53474">
    <property type="entry name" value="alpha/beta-Hydrolases"/>
    <property type="match status" value="1"/>
</dbReference>
<organism evidence="1 2">
    <name type="scientific">Treponema saccharophilum DSM 2985</name>
    <dbReference type="NCBI Taxonomy" id="907348"/>
    <lineage>
        <taxon>Bacteria</taxon>
        <taxon>Pseudomonadati</taxon>
        <taxon>Spirochaetota</taxon>
        <taxon>Spirochaetia</taxon>
        <taxon>Spirochaetales</taxon>
        <taxon>Treponemataceae</taxon>
        <taxon>Treponema</taxon>
    </lineage>
</organism>
<dbReference type="PATRIC" id="fig|907348.3.peg.1561"/>
<dbReference type="PANTHER" id="PTHR48098">
    <property type="entry name" value="ENTEROCHELIN ESTERASE-RELATED"/>
    <property type="match status" value="1"/>
</dbReference>
<protein>
    <submittedName>
        <fullName evidence="1">Esterase</fullName>
    </submittedName>
</protein>
<dbReference type="Proteomes" id="UP000003571">
    <property type="component" value="Unassembled WGS sequence"/>
</dbReference>
<evidence type="ECO:0000313" key="2">
    <source>
        <dbReference type="Proteomes" id="UP000003571"/>
    </source>
</evidence>
<dbReference type="EMBL" id="AGRW01000047">
    <property type="protein sequence ID" value="EIC01705.1"/>
    <property type="molecule type" value="Genomic_DNA"/>
</dbReference>
<dbReference type="Pfam" id="PF00756">
    <property type="entry name" value="Esterase"/>
    <property type="match status" value="1"/>
</dbReference>
<evidence type="ECO:0000313" key="1">
    <source>
        <dbReference type="EMBL" id="EIC01705.1"/>
    </source>
</evidence>
<accession>H7EKY0</accession>
<dbReference type="AlphaFoldDB" id="H7EKY0"/>
<sequence>MAESFEIGGKKIGLFGTDNEGSPLVILNTYSGEGERVFRECALLGAKPFTLAAISNLGWNADMTPWENPPIYRNGEPFSGKADEYLALLSSKIIPAIMERLRATPSYTAIAGYSLGGLFALYASYKSGLFSRIATASASLWFPRFLDFAQSQSFRRKPDAVYLSLGDAESKARNKTLATVQENAERLFGILKGNGIAVQFELNAGNHFADCENRMAKAIGWILEHERKMG</sequence>